<dbReference type="RefSeq" id="WP_108841706.1">
    <property type="nucleotide sequence ID" value="NZ_ONZI01000001.1"/>
</dbReference>
<dbReference type="InterPro" id="IPR035919">
    <property type="entry name" value="EAL_sf"/>
</dbReference>
<sequence length="288" mass="32445">MPLTSVVAYFNRHLESFSPASRLRHEAGIHYDPQQGERALSAHLDHLVLVPDLRAITTLAGNIIGWEGALSIHDRHARPVRREALYRHVRDDEDIVFIDRFLRVLHALHYLHCLATPPLDVVPDQARWQLMLDVHWRHLRAVHEAHGEVFEALLQRLGLSTGQVVLRLQASTLIDDAHAHAAARSFAARGYTLLVDHLSIEAPCWALMNALGVHWVSPEVNAWRTREPARWVHHDQWISEAHRHGLKVLLRRAPEGREGLITRADALLEAPPEETLTATALPGQAPGG</sequence>
<accession>A0A2R8CJ30</accession>
<evidence type="ECO:0000313" key="1">
    <source>
        <dbReference type="EMBL" id="SPJ32917.1"/>
    </source>
</evidence>
<dbReference type="SUPFAM" id="SSF141868">
    <property type="entry name" value="EAL domain-like"/>
    <property type="match status" value="1"/>
</dbReference>
<keyword evidence="2" id="KW-1185">Reference proteome</keyword>
<gene>
    <name evidence="1" type="ORF">KSP9073_00919</name>
</gene>
<reference evidence="2" key="1">
    <citation type="submission" date="2018-03" db="EMBL/GenBank/DDBJ databases">
        <authorList>
            <person name="Navarro De La Torre S."/>
        </authorList>
    </citation>
    <scope>NUCLEOTIDE SEQUENCE [LARGE SCALE GENOMIC DNA]</scope>
    <source>
        <strain evidence="2">EAod3</strain>
    </source>
</reference>
<protein>
    <submittedName>
        <fullName evidence="1">Uncharacterized protein</fullName>
    </submittedName>
</protein>
<dbReference type="AlphaFoldDB" id="A0A2R8CJ30"/>
<dbReference type="EMBL" id="ONZI01000001">
    <property type="protein sequence ID" value="SPJ32917.1"/>
    <property type="molecule type" value="Genomic_DNA"/>
</dbReference>
<dbReference type="Proteomes" id="UP000244934">
    <property type="component" value="Unassembled WGS sequence"/>
</dbReference>
<dbReference type="Gene3D" id="3.20.20.450">
    <property type="entry name" value="EAL domain"/>
    <property type="match status" value="1"/>
</dbReference>
<organism evidence="1 2">
    <name type="scientific">Kushneria phyllosphaerae</name>
    <dbReference type="NCBI Taxonomy" id="2100822"/>
    <lineage>
        <taxon>Bacteria</taxon>
        <taxon>Pseudomonadati</taxon>
        <taxon>Pseudomonadota</taxon>
        <taxon>Gammaproteobacteria</taxon>
        <taxon>Oceanospirillales</taxon>
        <taxon>Halomonadaceae</taxon>
        <taxon>Kushneria</taxon>
    </lineage>
</organism>
<proteinExistence type="predicted"/>
<evidence type="ECO:0000313" key="2">
    <source>
        <dbReference type="Proteomes" id="UP000244934"/>
    </source>
</evidence>
<name>A0A2R8CJ30_9GAMM</name>
<dbReference type="OrthoDB" id="1673646at2"/>